<keyword evidence="1" id="KW-0175">Coiled coil</keyword>
<keyword evidence="2" id="KW-1133">Transmembrane helix</keyword>
<proteinExistence type="predicted"/>
<evidence type="ECO:0000313" key="4">
    <source>
        <dbReference type="Proteomes" id="UP001243286"/>
    </source>
</evidence>
<evidence type="ECO:0008006" key="5">
    <source>
        <dbReference type="Google" id="ProtNLM"/>
    </source>
</evidence>
<gene>
    <name evidence="3" type="ORF">QK289_13345</name>
</gene>
<dbReference type="RefSeq" id="WP_282356993.1">
    <property type="nucleotide sequence ID" value="NZ_JASBQV010000026.1"/>
</dbReference>
<keyword evidence="4" id="KW-1185">Reference proteome</keyword>
<reference evidence="3 4" key="1">
    <citation type="submission" date="2023-04" db="EMBL/GenBank/DDBJ databases">
        <title>Antarctic isolates genomes.</title>
        <authorList>
            <person name="Dimov S.G."/>
        </authorList>
    </citation>
    <scope>NUCLEOTIDE SEQUENCE [LARGE SCALE GENOMIC DNA]</scope>
    <source>
        <strain evidence="3 4">AL19</strain>
    </source>
</reference>
<evidence type="ECO:0000313" key="3">
    <source>
        <dbReference type="EMBL" id="MDI3235996.1"/>
    </source>
</evidence>
<comment type="caution">
    <text evidence="3">The sequence shown here is derived from an EMBL/GenBank/DDBJ whole genome shotgun (WGS) entry which is preliminary data.</text>
</comment>
<keyword evidence="2" id="KW-0812">Transmembrane</keyword>
<keyword evidence="2" id="KW-0472">Membrane</keyword>
<name>A0ABT6R4Y4_9BACL</name>
<protein>
    <recommendedName>
        <fullName evidence="5">Chemotaxis methyl-accepting receptor HlyB-like 4HB MCP domain-containing protein</fullName>
    </recommendedName>
</protein>
<evidence type="ECO:0000256" key="1">
    <source>
        <dbReference type="SAM" id="Coils"/>
    </source>
</evidence>
<evidence type="ECO:0000256" key="2">
    <source>
        <dbReference type="SAM" id="Phobius"/>
    </source>
</evidence>
<sequence>MNQLWRHRIILILIVSLFASIPLLYALNGYRAISKLTEEMHRQDIPMIKQVDELIEHNRDRANAVRGLLLYEDERYIEQYYFSTSKVHDLRRLLNASNQTPGAIKDLLLRNSAWEEEIEEVFTVYETDHPQNAKKLAMQTTQTTQTILEDLSQIKEKLYRELEQKLELTTELTANYKRMCISLSILSFLLIAATIFLSKLDENTPTSKRSGRNPSASGR</sequence>
<dbReference type="Proteomes" id="UP001243286">
    <property type="component" value="Unassembled WGS sequence"/>
</dbReference>
<accession>A0ABT6R4Y4</accession>
<dbReference type="EMBL" id="JASBQV010000026">
    <property type="protein sequence ID" value="MDI3235996.1"/>
    <property type="molecule type" value="Genomic_DNA"/>
</dbReference>
<feature type="coiled-coil region" evidence="1">
    <location>
        <begin position="148"/>
        <end position="179"/>
    </location>
</feature>
<feature type="transmembrane region" description="Helical" evidence="2">
    <location>
        <begin position="181"/>
        <end position="200"/>
    </location>
</feature>
<organism evidence="3 4">
    <name type="scientific">Exiguobacterium antarcticum</name>
    <dbReference type="NCBI Taxonomy" id="132920"/>
    <lineage>
        <taxon>Bacteria</taxon>
        <taxon>Bacillati</taxon>
        <taxon>Bacillota</taxon>
        <taxon>Bacilli</taxon>
        <taxon>Bacillales</taxon>
        <taxon>Bacillales Family XII. Incertae Sedis</taxon>
        <taxon>Exiguobacterium</taxon>
    </lineage>
</organism>